<comment type="caution">
    <text evidence="3">The sequence shown here is derived from an EMBL/GenBank/DDBJ whole genome shotgun (WGS) entry which is preliminary data.</text>
</comment>
<name>A0ABR1VB96_9PEZI</name>
<organism evidence="3 4">
    <name type="scientific">Apiospora saccharicola</name>
    <dbReference type="NCBI Taxonomy" id="335842"/>
    <lineage>
        <taxon>Eukaryota</taxon>
        <taxon>Fungi</taxon>
        <taxon>Dikarya</taxon>
        <taxon>Ascomycota</taxon>
        <taxon>Pezizomycotina</taxon>
        <taxon>Sordariomycetes</taxon>
        <taxon>Xylariomycetidae</taxon>
        <taxon>Amphisphaeriales</taxon>
        <taxon>Apiosporaceae</taxon>
        <taxon>Apiospora</taxon>
    </lineage>
</organism>
<proteinExistence type="predicted"/>
<accession>A0ABR1VB96</accession>
<feature type="region of interest" description="Disordered" evidence="2">
    <location>
        <begin position="316"/>
        <end position="380"/>
    </location>
</feature>
<dbReference type="Proteomes" id="UP001446871">
    <property type="component" value="Unassembled WGS sequence"/>
</dbReference>
<feature type="coiled-coil region" evidence="1">
    <location>
        <begin position="410"/>
        <end position="479"/>
    </location>
</feature>
<protein>
    <submittedName>
        <fullName evidence="3">Uncharacterized protein</fullName>
    </submittedName>
</protein>
<keyword evidence="1" id="KW-0175">Coiled coil</keyword>
<gene>
    <name evidence="3" type="ORF">PG996_007565</name>
</gene>
<evidence type="ECO:0000256" key="2">
    <source>
        <dbReference type="SAM" id="MobiDB-lite"/>
    </source>
</evidence>
<feature type="compositionally biased region" description="Acidic residues" evidence="2">
    <location>
        <begin position="318"/>
        <end position="329"/>
    </location>
</feature>
<evidence type="ECO:0000313" key="3">
    <source>
        <dbReference type="EMBL" id="KAK8068453.1"/>
    </source>
</evidence>
<keyword evidence="4" id="KW-1185">Reference proteome</keyword>
<reference evidence="3 4" key="1">
    <citation type="submission" date="2023-01" db="EMBL/GenBank/DDBJ databases">
        <title>Analysis of 21 Apiospora genomes using comparative genomics revels a genus with tremendous synthesis potential of carbohydrate active enzymes and secondary metabolites.</title>
        <authorList>
            <person name="Sorensen T."/>
        </authorList>
    </citation>
    <scope>NUCLEOTIDE SEQUENCE [LARGE SCALE GENOMIC DNA]</scope>
    <source>
        <strain evidence="3 4">CBS 83171</strain>
    </source>
</reference>
<dbReference type="EMBL" id="JAQQWM010000004">
    <property type="protein sequence ID" value="KAK8068453.1"/>
    <property type="molecule type" value="Genomic_DNA"/>
</dbReference>
<feature type="compositionally biased region" description="Low complexity" evidence="2">
    <location>
        <begin position="349"/>
        <end position="362"/>
    </location>
</feature>
<feature type="coiled-coil region" evidence="1">
    <location>
        <begin position="543"/>
        <end position="619"/>
    </location>
</feature>
<evidence type="ECO:0000313" key="4">
    <source>
        <dbReference type="Proteomes" id="UP001446871"/>
    </source>
</evidence>
<sequence>MNREMDNNRHALPFGFTGSPLQANRLERQILFTPRDTHKTTFSVLQANLVVIFQALHRTQQHRLLTHIVVEDVAVALGFDSTAGANAVAHIVDHYCSARLAFNRQNRRDDLYYKHKHLHYLVDEEIRWRFTLGTDHPQILYPKLSQKQAKDRYLADTKELIHKHFRQLLFVRLPYLESPQSSAANQKFGVLKGVGQSNPTHAIPTYDYCLNADTLLTDQSGPMPPMREMEPLVRYEDLPKPDPKKCGFNHFIEEYEAKKAEAAAASIQMQKSVSSSAAEEFTSTGSAPEIADSGKIMEGTAAVTIIKQEDAAPIATAAEDDSDTSDDEAASSNGMEGTAAAPRVEQDDSAAMATAVEDATAASEDEAGKDESIPMGLSDENADSLFADGAALIPVADWYDQYTEQQIWAAEREREAEEDLADERRKSKEKIELLETSVSAYTRVNGELTEGYINLKAERDHLAEKNKALNCESQTARKQARDFQSLAAQREEEVRAANQLVVQRDEEIRLTKDEGARAEQMKQRLLRSNGQLLDMNQVFMDHSLELASEKDRLEQENEQLHQAADEKTVENGRLLHRNQELDEERLATKRELAQALRKVEALEEEKRQEMNAFAEETRLFRAETRAWREQVEIQEADERQRRVPEGQQRMEEAARALLALRRNNRGF</sequence>
<evidence type="ECO:0000256" key="1">
    <source>
        <dbReference type="SAM" id="Coils"/>
    </source>
</evidence>